<dbReference type="InterPro" id="IPR036155">
    <property type="entry name" value="Crypto/Photolyase_N_sf"/>
</dbReference>
<evidence type="ECO:0000256" key="3">
    <source>
        <dbReference type="ARBA" id="ARBA00014046"/>
    </source>
</evidence>
<dbReference type="Gene3D" id="1.10.579.10">
    <property type="entry name" value="DNA Cyclobutane Dipyrimidine Photolyase, subunit A, domain 3"/>
    <property type="match status" value="1"/>
</dbReference>
<evidence type="ECO:0000259" key="11">
    <source>
        <dbReference type="PROSITE" id="PS51645"/>
    </source>
</evidence>
<dbReference type="GO" id="GO:0000719">
    <property type="term" value="P:photoreactive repair"/>
    <property type="evidence" value="ECO:0007669"/>
    <property type="project" value="UniProtKB-ARBA"/>
</dbReference>
<accession>A0A0P6XI87</accession>
<evidence type="ECO:0000313" key="12">
    <source>
        <dbReference type="EMBL" id="KPL79830.1"/>
    </source>
</evidence>
<dbReference type="GO" id="GO:0009416">
    <property type="term" value="P:response to light stimulus"/>
    <property type="evidence" value="ECO:0007669"/>
    <property type="project" value="TreeGrafter"/>
</dbReference>
<dbReference type="GO" id="GO:0003904">
    <property type="term" value="F:deoxyribodipyrimidine photo-lyase activity"/>
    <property type="evidence" value="ECO:0007669"/>
    <property type="project" value="UniProtKB-EC"/>
</dbReference>
<dbReference type="PANTHER" id="PTHR11455">
    <property type="entry name" value="CRYPTOCHROME"/>
    <property type="match status" value="1"/>
</dbReference>
<protein>
    <recommendedName>
        <fullName evidence="3">Deoxyribodipyrimidine photo-lyase</fullName>
        <ecNumber evidence="2">4.1.99.3</ecNumber>
    </recommendedName>
</protein>
<evidence type="ECO:0000256" key="6">
    <source>
        <dbReference type="ARBA" id="ARBA00022991"/>
    </source>
</evidence>
<feature type="site" description="Electron transfer via tryptophanyl radical" evidence="9">
    <location>
        <position position="294"/>
    </location>
</feature>
<dbReference type="EMBL" id="LGCM01000045">
    <property type="protein sequence ID" value="KPL79830.1"/>
    <property type="molecule type" value="Genomic_DNA"/>
</dbReference>
<organism evidence="12 14">
    <name type="scientific">Levilinea saccharolytica</name>
    <dbReference type="NCBI Taxonomy" id="229921"/>
    <lineage>
        <taxon>Bacteria</taxon>
        <taxon>Bacillati</taxon>
        <taxon>Chloroflexota</taxon>
        <taxon>Anaerolineae</taxon>
        <taxon>Anaerolineales</taxon>
        <taxon>Anaerolineaceae</taxon>
        <taxon>Levilinea</taxon>
    </lineage>
</organism>
<dbReference type="RefSeq" id="WP_062417386.1">
    <property type="nucleotide sequence ID" value="NZ_DF967974.1"/>
</dbReference>
<feature type="site" description="Electron transfer via tryptophanyl radical" evidence="9">
    <location>
        <position position="347"/>
    </location>
</feature>
<proteinExistence type="inferred from homology"/>
<comment type="cofactor">
    <cofactor evidence="8">
        <name>FAD</name>
        <dbReference type="ChEBI" id="CHEBI:57692"/>
    </cofactor>
    <text evidence="8">Binds 1 FAD per subunit.</text>
</comment>
<evidence type="ECO:0000256" key="5">
    <source>
        <dbReference type="ARBA" id="ARBA00022827"/>
    </source>
</evidence>
<keyword evidence="5 8" id="KW-0274">FAD</keyword>
<evidence type="ECO:0000313" key="14">
    <source>
        <dbReference type="Proteomes" id="UP000050501"/>
    </source>
</evidence>
<evidence type="ECO:0000256" key="10">
    <source>
        <dbReference type="RuleBase" id="RU004182"/>
    </source>
</evidence>
<dbReference type="Pfam" id="PF00875">
    <property type="entry name" value="DNA_photolyase"/>
    <property type="match status" value="1"/>
</dbReference>
<sequence>MTDTVLWWLRRDLRLEDNPALRLALNGDRRVVPVFILDPTLMARPAEKRQAFLFAGLRALDADLRDRGSRLVVREGPPVEVLAHLSAESGASAVYAEEDISPYARRRDAQAAAALTLRLVTGATVFPAGQVRKADGSPYTVFTPYSKAWKALPFPGAPQPAPARLPAVPDALTSLPIPTTPAPADFPAGEAEANRRLGAFLDERIAAYADTRDRMDLEGTSALSPYLRFGMLSARKAAWAALESARLAPHPQARRGAETWLNELIWREFYHAILYAFPFVMQTAFNPGLRGVPWRNAPAELEAWQQGRTGYPVVDAAMRQLAATGWMHNRARMIVASFLTKDLLINWQAGERWFMRNLVDGDPAANNGGWQWAAGTGTDAAPYFRIFNPSLQSAKFDPQGVYIRRWLPELARASLAGLHDPNHLTPGERRAANYPPPIVDHAAARERALRLYRPT</sequence>
<dbReference type="EMBL" id="LGCM01000045">
    <property type="protein sequence ID" value="KPL79888.1"/>
    <property type="molecule type" value="Genomic_DNA"/>
</dbReference>
<dbReference type="FunFam" id="1.10.579.10:FF:000003">
    <property type="entry name" value="Deoxyribodipyrimidine photo-lyase"/>
    <property type="match status" value="1"/>
</dbReference>
<feature type="binding site" evidence="8">
    <location>
        <begin position="220"/>
        <end position="224"/>
    </location>
    <ligand>
        <name>FAD</name>
        <dbReference type="ChEBI" id="CHEBI:57692"/>
    </ligand>
</feature>
<dbReference type="SUPFAM" id="SSF52425">
    <property type="entry name" value="Cryptochrome/photolyase, N-terminal domain"/>
    <property type="match status" value="1"/>
</dbReference>
<dbReference type="InterPro" id="IPR018394">
    <property type="entry name" value="DNA_photolyase_1_CS_C"/>
</dbReference>
<dbReference type="EC" id="4.1.99.3" evidence="2"/>
<feature type="binding site" evidence="8">
    <location>
        <begin position="263"/>
        <end position="270"/>
    </location>
    <ligand>
        <name>FAD</name>
        <dbReference type="ChEBI" id="CHEBI:57692"/>
    </ligand>
</feature>
<dbReference type="PANTHER" id="PTHR11455:SF9">
    <property type="entry name" value="CRYPTOCHROME CIRCADIAN CLOCK 5 ISOFORM X1"/>
    <property type="match status" value="1"/>
</dbReference>
<feature type="site" description="Electron transfer via tryptophanyl radical" evidence="9">
    <location>
        <position position="370"/>
    </location>
</feature>
<dbReference type="InterPro" id="IPR002081">
    <property type="entry name" value="Cryptochrome/DNA_photolyase_1"/>
</dbReference>
<dbReference type="OrthoDB" id="9772484at2"/>
<dbReference type="Pfam" id="PF03441">
    <property type="entry name" value="FAD_binding_7"/>
    <property type="match status" value="1"/>
</dbReference>
<feature type="binding site" evidence="8">
    <location>
        <begin position="360"/>
        <end position="362"/>
    </location>
    <ligand>
        <name>FAD</name>
        <dbReference type="ChEBI" id="CHEBI:57692"/>
    </ligand>
</feature>
<dbReference type="PROSITE" id="PS51645">
    <property type="entry name" value="PHR_CRY_ALPHA_BETA"/>
    <property type="match status" value="1"/>
</dbReference>
<dbReference type="Proteomes" id="UP000050501">
    <property type="component" value="Unassembled WGS sequence"/>
</dbReference>
<dbReference type="Gene3D" id="1.25.40.80">
    <property type="match status" value="1"/>
</dbReference>
<dbReference type="InterPro" id="IPR005101">
    <property type="entry name" value="Cryptochr/Photolyase_FAD-bd"/>
</dbReference>
<dbReference type="Gene3D" id="3.40.50.620">
    <property type="entry name" value="HUPs"/>
    <property type="match status" value="1"/>
</dbReference>
<dbReference type="PATRIC" id="fig|229921.5.peg.3540"/>
<feature type="binding site" evidence="8">
    <location>
        <position position="260"/>
    </location>
    <ligand>
        <name>FAD</name>
        <dbReference type="ChEBI" id="CHEBI:57692"/>
    </ligand>
</feature>
<comment type="caution">
    <text evidence="12">The sequence shown here is derived from an EMBL/GenBank/DDBJ whole genome shotgun (WGS) entry which is preliminary data.</text>
</comment>
<keyword evidence="12" id="KW-0456">Lyase</keyword>
<dbReference type="PROSITE" id="PS00394">
    <property type="entry name" value="DNA_PHOTOLYASES_1_1"/>
    <property type="match status" value="1"/>
</dbReference>
<dbReference type="GO" id="GO:0003677">
    <property type="term" value="F:DNA binding"/>
    <property type="evidence" value="ECO:0007669"/>
    <property type="project" value="TreeGrafter"/>
</dbReference>
<dbReference type="InterPro" id="IPR036134">
    <property type="entry name" value="Crypto/Photolyase_FAD-like_sf"/>
</dbReference>
<evidence type="ECO:0000256" key="7">
    <source>
        <dbReference type="ARBA" id="ARBA00033999"/>
    </source>
</evidence>
<feature type="binding site" evidence="8">
    <location>
        <position position="208"/>
    </location>
    <ligand>
        <name>FAD</name>
        <dbReference type="ChEBI" id="CHEBI:57692"/>
    </ligand>
</feature>
<keyword evidence="4 8" id="KW-0285">Flavoprotein</keyword>
<dbReference type="STRING" id="229921.ADN01_12820"/>
<evidence type="ECO:0000256" key="1">
    <source>
        <dbReference type="ARBA" id="ARBA00001932"/>
    </source>
</evidence>
<comment type="cofactor">
    <cofactor evidence="1">
        <name>(6R)-5,10-methylene-5,6,7,8-tetrahydrofolate</name>
        <dbReference type="ChEBI" id="CHEBI:15636"/>
    </cofactor>
</comment>
<reference evidence="12 14" key="1">
    <citation type="submission" date="2015-07" db="EMBL/GenBank/DDBJ databases">
        <title>Genome sequence of Levilinea saccharolytica DSM 16555.</title>
        <authorList>
            <person name="Hemp J."/>
            <person name="Ward L.M."/>
            <person name="Pace L.A."/>
            <person name="Fischer W.W."/>
        </authorList>
    </citation>
    <scope>NUCLEOTIDE SEQUENCE [LARGE SCALE GENOMIC DNA]</scope>
    <source>
        <strain evidence="12 14">KIBI-1</strain>
    </source>
</reference>
<evidence type="ECO:0000256" key="9">
    <source>
        <dbReference type="PIRSR" id="PIRSR602081-2"/>
    </source>
</evidence>
<keyword evidence="6 10" id="KW-0157">Chromophore</keyword>
<dbReference type="InterPro" id="IPR006050">
    <property type="entry name" value="DNA_photolyase_N"/>
</dbReference>
<comment type="catalytic activity">
    <reaction evidence="7">
        <text>cyclobutadipyrimidine (in DNA) = 2 pyrimidine residues (in DNA).</text>
        <dbReference type="EC" id="4.1.99.3"/>
    </reaction>
</comment>
<feature type="domain" description="Photolyase/cryptochrome alpha/beta" evidence="11">
    <location>
        <begin position="3"/>
        <end position="125"/>
    </location>
</feature>
<dbReference type="GO" id="GO:0071949">
    <property type="term" value="F:FAD binding"/>
    <property type="evidence" value="ECO:0007669"/>
    <property type="project" value="TreeGrafter"/>
</dbReference>
<evidence type="ECO:0000256" key="8">
    <source>
        <dbReference type="PIRSR" id="PIRSR602081-1"/>
    </source>
</evidence>
<comment type="similarity">
    <text evidence="10">Belongs to the DNA photolyase family.</text>
</comment>
<dbReference type="InterPro" id="IPR014729">
    <property type="entry name" value="Rossmann-like_a/b/a_fold"/>
</dbReference>
<keyword evidence="14" id="KW-1185">Reference proteome</keyword>
<evidence type="ECO:0000256" key="4">
    <source>
        <dbReference type="ARBA" id="ARBA00022630"/>
    </source>
</evidence>
<evidence type="ECO:0000313" key="13">
    <source>
        <dbReference type="EMBL" id="KPL79888.1"/>
    </source>
</evidence>
<name>A0A0P6XI87_9CHLR</name>
<dbReference type="PROSITE" id="PS00691">
    <property type="entry name" value="DNA_PHOTOLYASES_1_2"/>
    <property type="match status" value="1"/>
</dbReference>
<gene>
    <name evidence="12" type="ORF">ADN01_12820</name>
    <name evidence="13" type="ORF">ADN01_13255</name>
</gene>
<evidence type="ECO:0000256" key="2">
    <source>
        <dbReference type="ARBA" id="ARBA00013149"/>
    </source>
</evidence>
<dbReference type="AlphaFoldDB" id="A0A0P6XI87"/>
<dbReference type="PRINTS" id="PR00147">
    <property type="entry name" value="DNAPHOTLYASE"/>
</dbReference>
<dbReference type="SUPFAM" id="SSF48173">
    <property type="entry name" value="Cryptochrome/photolyase FAD-binding domain"/>
    <property type="match status" value="1"/>
</dbReference>